<dbReference type="Pfam" id="PF00905">
    <property type="entry name" value="Transpeptidase"/>
    <property type="match status" value="1"/>
</dbReference>
<proteinExistence type="inferred from homology"/>
<evidence type="ECO:0000256" key="4">
    <source>
        <dbReference type="ARBA" id="ARBA00022645"/>
    </source>
</evidence>
<dbReference type="STRING" id="1379270.GEMMAAP_14615"/>
<protein>
    <submittedName>
        <fullName evidence="18">Uncharacterized protein</fullName>
    </submittedName>
</protein>
<evidence type="ECO:0000256" key="14">
    <source>
        <dbReference type="ARBA" id="ARBA00049902"/>
    </source>
</evidence>
<evidence type="ECO:0000256" key="12">
    <source>
        <dbReference type="ARBA" id="ARBA00023316"/>
    </source>
</evidence>
<evidence type="ECO:0000256" key="8">
    <source>
        <dbReference type="ARBA" id="ARBA00022801"/>
    </source>
</evidence>
<dbReference type="Gene3D" id="1.10.3810.10">
    <property type="entry name" value="Biosynthetic peptidoglycan transglycosylase-like"/>
    <property type="match status" value="1"/>
</dbReference>
<dbReference type="InterPro" id="IPR001460">
    <property type="entry name" value="PCN-bd_Tpept"/>
</dbReference>
<keyword evidence="8" id="KW-0378">Hydrolase</keyword>
<keyword evidence="11" id="KW-0511">Multifunctional enzyme</keyword>
<keyword evidence="5" id="KW-0645">Protease</keyword>
<keyword evidence="4" id="KW-0121">Carboxypeptidase</keyword>
<dbReference type="GO" id="GO:0030288">
    <property type="term" value="C:outer membrane-bounded periplasmic space"/>
    <property type="evidence" value="ECO:0007669"/>
    <property type="project" value="TreeGrafter"/>
</dbReference>
<evidence type="ECO:0000256" key="11">
    <source>
        <dbReference type="ARBA" id="ARBA00023268"/>
    </source>
</evidence>
<dbReference type="GO" id="GO:0008955">
    <property type="term" value="F:peptidoglycan glycosyltransferase activity"/>
    <property type="evidence" value="ECO:0007669"/>
    <property type="project" value="UniProtKB-EC"/>
</dbReference>
<accession>A0A143BKY2</accession>
<evidence type="ECO:0000259" key="17">
    <source>
        <dbReference type="Pfam" id="PF00912"/>
    </source>
</evidence>
<comment type="similarity">
    <text evidence="2">In the C-terminal section; belongs to the transpeptidase family.</text>
</comment>
<evidence type="ECO:0000256" key="3">
    <source>
        <dbReference type="ARBA" id="ARBA00007739"/>
    </source>
</evidence>
<dbReference type="InterPro" id="IPR012338">
    <property type="entry name" value="Beta-lactam/transpept-like"/>
</dbReference>
<feature type="chain" id="PRO_5007506936" evidence="15">
    <location>
        <begin position="32"/>
        <end position="694"/>
    </location>
</feature>
<evidence type="ECO:0000256" key="13">
    <source>
        <dbReference type="ARBA" id="ARBA00034000"/>
    </source>
</evidence>
<evidence type="ECO:0000256" key="2">
    <source>
        <dbReference type="ARBA" id="ARBA00007090"/>
    </source>
</evidence>
<sequence length="694" mass="74092">MTYAPVLPSANLSFLPSVVVLLAALSGPAASAVSAQQAGGTSTGEPWTIITPPQVTLVLGRDGSVIGELGRERRLNVALRTLPKYVGQAFIAVEDKRFYQHDGVDLVGVAGALKDAVTKGNLRGASTITQLLVGNMHPDVIDRRDRSPGRKLREQQAAREMERRYSKEQILEAFLNQISFGRGAYGIEMAARQYFGKGASELTLAEAASLASMPKSPVQYDPSRYPDRNRERRNTVLALMAEQQYITPAQASAAQKEPVKTVSRLEKLAPWVTDVVKVQAERGGVPIMNGGYRIHTSIDPALQRSAQQALSAGLDEIEQRPGFRGQQCAKLTAPAPTPAKARTPRVDACLEGAVVVLDPTSGEVRALVGGRDYARSSFNRAVDGNRQPGSSFKAFVYAQAMSQGLTASSMVADTALRIRLENGQVYSPDNADNEFLGALTVREALTRSRNPVAVQLALSVGMDSVIALARRAGLRAPIASYPSSALGASVVQPLDFVAAYASFDNGGVSVDPRFILKVEDRTGRTVFAPQGAAMRPAMDPRVAFIMRDMLKDVVERGTATALRRLVPARVPVAGKTGTTNDNTDVWFVGMTPELVTGVWLGFDKPAMIAPGAAGGTLAAPIAGRIIAAAYESRSAGSWTAPPGVVAVEIDRANGQVADAKTPTDRRYTEWFLIGTEPGALAWPLSLFRVGPIGY</sequence>
<dbReference type="Proteomes" id="UP000076404">
    <property type="component" value="Chromosome"/>
</dbReference>
<keyword evidence="6" id="KW-0328">Glycosyltransferase</keyword>
<gene>
    <name evidence="18" type="ORF">GEMMAAP_14615</name>
</gene>
<evidence type="ECO:0000256" key="15">
    <source>
        <dbReference type="SAM" id="SignalP"/>
    </source>
</evidence>
<reference evidence="18 19" key="2">
    <citation type="journal article" date="2016" name="Environ. Microbiol. Rep.">
        <title>Metagenomic evidence for the presence of phototrophic Gemmatimonadetes bacteria in diverse environments.</title>
        <authorList>
            <person name="Zeng Y."/>
            <person name="Baumbach J."/>
            <person name="Barbosa E.G."/>
            <person name="Azevedo V."/>
            <person name="Zhang C."/>
            <person name="Koblizek M."/>
        </authorList>
    </citation>
    <scope>NUCLEOTIDE SEQUENCE [LARGE SCALE GENOMIC DNA]</scope>
    <source>
        <strain evidence="18 19">AP64</strain>
    </source>
</reference>
<evidence type="ECO:0000256" key="1">
    <source>
        <dbReference type="ARBA" id="ARBA00004752"/>
    </source>
</evidence>
<comment type="pathway">
    <text evidence="1">Cell wall biogenesis; peptidoglycan biosynthesis.</text>
</comment>
<dbReference type="RefSeq" id="WP_026848587.1">
    <property type="nucleotide sequence ID" value="NZ_CP011454.1"/>
</dbReference>
<dbReference type="OrthoDB" id="9766909at2"/>
<dbReference type="FunFam" id="1.10.3810.10:FF:000001">
    <property type="entry name" value="Penicillin-binding protein 1A"/>
    <property type="match status" value="1"/>
</dbReference>
<keyword evidence="10" id="KW-0573">Peptidoglycan synthesis</keyword>
<dbReference type="AlphaFoldDB" id="A0A143BKY2"/>
<name>A0A143BKY2_9BACT</name>
<evidence type="ECO:0000313" key="18">
    <source>
        <dbReference type="EMBL" id="AMW05699.1"/>
    </source>
</evidence>
<comment type="catalytic activity">
    <reaction evidence="13">
        <text>Preferential cleavage: (Ac)2-L-Lys-D-Ala-|-D-Ala. Also transpeptidation of peptidyl-alanyl moieties that are N-acyl substituents of D-alanine.</text>
        <dbReference type="EC" id="3.4.16.4"/>
    </reaction>
</comment>
<dbReference type="GO" id="GO:0009252">
    <property type="term" value="P:peptidoglycan biosynthetic process"/>
    <property type="evidence" value="ECO:0007669"/>
    <property type="project" value="UniProtKB-KW"/>
</dbReference>
<dbReference type="GO" id="GO:0008360">
    <property type="term" value="P:regulation of cell shape"/>
    <property type="evidence" value="ECO:0007669"/>
    <property type="project" value="UniProtKB-KW"/>
</dbReference>
<evidence type="ECO:0000259" key="16">
    <source>
        <dbReference type="Pfam" id="PF00905"/>
    </source>
</evidence>
<dbReference type="GO" id="GO:0006508">
    <property type="term" value="P:proteolysis"/>
    <property type="evidence" value="ECO:0007669"/>
    <property type="project" value="UniProtKB-KW"/>
</dbReference>
<dbReference type="KEGG" id="gph:GEMMAAP_14615"/>
<keyword evidence="19" id="KW-1185">Reference proteome</keyword>
<keyword evidence="9" id="KW-0133">Cell shape</keyword>
<dbReference type="InterPro" id="IPR001264">
    <property type="entry name" value="Glyco_trans_51"/>
</dbReference>
<dbReference type="NCBIfam" id="TIGR02074">
    <property type="entry name" value="PBP_1a_fam"/>
    <property type="match status" value="1"/>
</dbReference>
<dbReference type="InterPro" id="IPR036950">
    <property type="entry name" value="PBP_transglycosylase"/>
</dbReference>
<evidence type="ECO:0000256" key="9">
    <source>
        <dbReference type="ARBA" id="ARBA00022960"/>
    </source>
</evidence>
<dbReference type="InterPro" id="IPR023346">
    <property type="entry name" value="Lysozyme-like_dom_sf"/>
</dbReference>
<dbReference type="PANTHER" id="PTHR32282:SF33">
    <property type="entry name" value="PEPTIDOGLYCAN GLYCOSYLTRANSFERASE"/>
    <property type="match status" value="1"/>
</dbReference>
<evidence type="ECO:0000256" key="7">
    <source>
        <dbReference type="ARBA" id="ARBA00022679"/>
    </source>
</evidence>
<feature type="domain" description="Penicillin-binding protein transpeptidase" evidence="16">
    <location>
        <begin position="352"/>
        <end position="626"/>
    </location>
</feature>
<feature type="signal peptide" evidence="15">
    <location>
        <begin position="1"/>
        <end position="31"/>
    </location>
</feature>
<organism evidence="18 19">
    <name type="scientific">Gemmatimonas phototrophica</name>
    <dbReference type="NCBI Taxonomy" id="1379270"/>
    <lineage>
        <taxon>Bacteria</taxon>
        <taxon>Pseudomonadati</taxon>
        <taxon>Gemmatimonadota</taxon>
        <taxon>Gemmatimonadia</taxon>
        <taxon>Gemmatimonadales</taxon>
        <taxon>Gemmatimonadaceae</taxon>
        <taxon>Gemmatimonas</taxon>
    </lineage>
</organism>
<dbReference type="eggNOG" id="COG0744">
    <property type="taxonomic scope" value="Bacteria"/>
</dbReference>
<dbReference type="SUPFAM" id="SSF53955">
    <property type="entry name" value="Lysozyme-like"/>
    <property type="match status" value="1"/>
</dbReference>
<dbReference type="EMBL" id="CP011454">
    <property type="protein sequence ID" value="AMW05699.1"/>
    <property type="molecule type" value="Genomic_DNA"/>
</dbReference>
<reference evidence="18 19" key="1">
    <citation type="journal article" date="2014" name="Proc. Natl. Acad. Sci. U.S.A.">
        <title>Functional type 2 photosynthetic reaction centers found in the rare bacterial phylum Gemmatimonadetes.</title>
        <authorList>
            <person name="Zeng Y."/>
            <person name="Feng F."/>
            <person name="Medova H."/>
            <person name="Dean J."/>
            <person name="Koblizek M."/>
        </authorList>
    </citation>
    <scope>NUCLEOTIDE SEQUENCE [LARGE SCALE GENOMIC DNA]</scope>
    <source>
        <strain evidence="18 19">AP64</strain>
    </source>
</reference>
<evidence type="ECO:0000256" key="10">
    <source>
        <dbReference type="ARBA" id="ARBA00022984"/>
    </source>
</evidence>
<dbReference type="GO" id="GO:0008658">
    <property type="term" value="F:penicillin binding"/>
    <property type="evidence" value="ECO:0007669"/>
    <property type="project" value="InterPro"/>
</dbReference>
<dbReference type="SUPFAM" id="SSF56601">
    <property type="entry name" value="beta-lactamase/transpeptidase-like"/>
    <property type="match status" value="1"/>
</dbReference>
<dbReference type="PANTHER" id="PTHR32282">
    <property type="entry name" value="BINDING PROTEIN TRANSPEPTIDASE, PUTATIVE-RELATED"/>
    <property type="match status" value="1"/>
</dbReference>
<dbReference type="GO" id="GO:0071555">
    <property type="term" value="P:cell wall organization"/>
    <property type="evidence" value="ECO:0007669"/>
    <property type="project" value="UniProtKB-KW"/>
</dbReference>
<keyword evidence="15" id="KW-0732">Signal</keyword>
<keyword evidence="7" id="KW-0808">Transferase</keyword>
<dbReference type="GO" id="GO:0009002">
    <property type="term" value="F:serine-type D-Ala-D-Ala carboxypeptidase activity"/>
    <property type="evidence" value="ECO:0007669"/>
    <property type="project" value="UniProtKB-EC"/>
</dbReference>
<feature type="domain" description="Glycosyl transferase family 51" evidence="17">
    <location>
        <begin position="63"/>
        <end position="240"/>
    </location>
</feature>
<evidence type="ECO:0000256" key="5">
    <source>
        <dbReference type="ARBA" id="ARBA00022670"/>
    </source>
</evidence>
<dbReference type="InterPro" id="IPR050396">
    <property type="entry name" value="Glycosyltr_51/Transpeptidase"/>
</dbReference>
<keyword evidence="12" id="KW-0961">Cell wall biogenesis/degradation</keyword>
<dbReference type="Gene3D" id="3.40.710.10">
    <property type="entry name" value="DD-peptidase/beta-lactamase superfamily"/>
    <property type="match status" value="1"/>
</dbReference>
<dbReference type="Pfam" id="PF00912">
    <property type="entry name" value="Transgly"/>
    <property type="match status" value="1"/>
</dbReference>
<comment type="similarity">
    <text evidence="3">In the N-terminal section; belongs to the glycosyltransferase 51 family.</text>
</comment>
<evidence type="ECO:0000313" key="19">
    <source>
        <dbReference type="Proteomes" id="UP000076404"/>
    </source>
</evidence>
<evidence type="ECO:0000256" key="6">
    <source>
        <dbReference type="ARBA" id="ARBA00022676"/>
    </source>
</evidence>
<comment type="catalytic activity">
    <reaction evidence="14">
        <text>[GlcNAc-(1-&gt;4)-Mur2Ac(oyl-L-Ala-gamma-D-Glu-L-Lys-D-Ala-D-Ala)](n)-di-trans,octa-cis-undecaprenyl diphosphate + beta-D-GlcNAc-(1-&gt;4)-Mur2Ac(oyl-L-Ala-gamma-D-Glu-L-Lys-D-Ala-D-Ala)-di-trans,octa-cis-undecaprenyl diphosphate = [GlcNAc-(1-&gt;4)-Mur2Ac(oyl-L-Ala-gamma-D-Glu-L-Lys-D-Ala-D-Ala)](n+1)-di-trans,octa-cis-undecaprenyl diphosphate + di-trans,octa-cis-undecaprenyl diphosphate + H(+)</text>
        <dbReference type="Rhea" id="RHEA:23708"/>
        <dbReference type="Rhea" id="RHEA-COMP:9602"/>
        <dbReference type="Rhea" id="RHEA-COMP:9603"/>
        <dbReference type="ChEBI" id="CHEBI:15378"/>
        <dbReference type="ChEBI" id="CHEBI:58405"/>
        <dbReference type="ChEBI" id="CHEBI:60033"/>
        <dbReference type="ChEBI" id="CHEBI:78435"/>
        <dbReference type="EC" id="2.4.99.28"/>
    </reaction>
</comment>